<accession>A0A6J6DIF9</accession>
<keyword evidence="3" id="KW-0378">Hydrolase</keyword>
<reference evidence="7" key="1">
    <citation type="submission" date="2020-05" db="EMBL/GenBank/DDBJ databases">
        <authorList>
            <person name="Chiriac C."/>
            <person name="Salcher M."/>
            <person name="Ghai R."/>
            <person name="Kavagutti S V."/>
        </authorList>
    </citation>
    <scope>NUCLEOTIDE SEQUENCE</scope>
</reference>
<evidence type="ECO:0000313" key="6">
    <source>
        <dbReference type="EMBL" id="CAB4543147.1"/>
    </source>
</evidence>
<dbReference type="InterPro" id="IPR001328">
    <property type="entry name" value="Pept_tRNA_hydro"/>
</dbReference>
<dbReference type="PANTHER" id="PTHR17224:SF1">
    <property type="entry name" value="PEPTIDYL-TRNA HYDROLASE"/>
    <property type="match status" value="1"/>
</dbReference>
<dbReference type="Pfam" id="PF01195">
    <property type="entry name" value="Pept_tRNA_hydro"/>
    <property type="match status" value="1"/>
</dbReference>
<dbReference type="FunFam" id="3.40.50.1470:FF:000001">
    <property type="entry name" value="Peptidyl-tRNA hydrolase"/>
    <property type="match status" value="1"/>
</dbReference>
<dbReference type="InterPro" id="IPR036416">
    <property type="entry name" value="Pept_tRNA_hydro_sf"/>
</dbReference>
<dbReference type="SUPFAM" id="SSF53178">
    <property type="entry name" value="Peptidyl-tRNA hydrolase-like"/>
    <property type="match status" value="1"/>
</dbReference>
<dbReference type="AlphaFoldDB" id="A0A6J6DIF9"/>
<dbReference type="GO" id="GO:0000049">
    <property type="term" value="F:tRNA binding"/>
    <property type="evidence" value="ECO:0007669"/>
    <property type="project" value="UniProtKB-KW"/>
</dbReference>
<dbReference type="PROSITE" id="PS01195">
    <property type="entry name" value="PEPT_TRNA_HYDROL_1"/>
    <property type="match status" value="1"/>
</dbReference>
<dbReference type="CDD" id="cd00462">
    <property type="entry name" value="PTH"/>
    <property type="match status" value="1"/>
</dbReference>
<evidence type="ECO:0000313" key="7">
    <source>
        <dbReference type="EMBL" id="CAB4561933.1"/>
    </source>
</evidence>
<dbReference type="EMBL" id="CAEZST010000005">
    <property type="protein sequence ID" value="CAB4543147.1"/>
    <property type="molecule type" value="Genomic_DNA"/>
</dbReference>
<evidence type="ECO:0000256" key="2">
    <source>
        <dbReference type="ARBA" id="ARBA00022555"/>
    </source>
</evidence>
<organism evidence="7">
    <name type="scientific">freshwater metagenome</name>
    <dbReference type="NCBI Taxonomy" id="449393"/>
    <lineage>
        <taxon>unclassified sequences</taxon>
        <taxon>metagenomes</taxon>
        <taxon>ecological metagenomes</taxon>
    </lineage>
</organism>
<dbReference type="EMBL" id="CAEZTO010000001">
    <property type="protein sequence ID" value="CAB4561933.1"/>
    <property type="molecule type" value="Genomic_DNA"/>
</dbReference>
<dbReference type="PROSITE" id="PS01196">
    <property type="entry name" value="PEPT_TRNA_HYDROL_2"/>
    <property type="match status" value="1"/>
</dbReference>
<evidence type="ECO:0000256" key="5">
    <source>
        <dbReference type="ARBA" id="ARBA00038063"/>
    </source>
</evidence>
<dbReference type="InterPro" id="IPR018171">
    <property type="entry name" value="Pept_tRNA_hydro_CS"/>
</dbReference>
<dbReference type="Gene3D" id="3.40.50.1470">
    <property type="entry name" value="Peptidyl-tRNA hydrolase"/>
    <property type="match status" value="1"/>
</dbReference>
<sequence length="172" mass="18969">MLGLGNPGPEHEANRHNIGQIIVDELAHEFGVGYKSHKSGSTIAEYRSPGGPKVVLAKSIGYMNLSGNPTNQLLQFFSLEPSQLIVVHDELDLPFGEVRTKFDGGHAGHNGLRDISEKCGTGYHRIRFGIGRPTHGQEVADYVLKNFNSEERGKLKELVDQSIQRIKSIIQL</sequence>
<comment type="similarity">
    <text evidence="5">Belongs to the PTH family.</text>
</comment>
<keyword evidence="4" id="KW-0694">RNA-binding</keyword>
<dbReference type="EC" id="3.1.1.29" evidence="1"/>
<dbReference type="PANTHER" id="PTHR17224">
    <property type="entry name" value="PEPTIDYL-TRNA HYDROLASE"/>
    <property type="match status" value="1"/>
</dbReference>
<evidence type="ECO:0000256" key="4">
    <source>
        <dbReference type="ARBA" id="ARBA00022884"/>
    </source>
</evidence>
<proteinExistence type="inferred from homology"/>
<dbReference type="GO" id="GO:0004045">
    <property type="term" value="F:peptidyl-tRNA hydrolase activity"/>
    <property type="evidence" value="ECO:0007669"/>
    <property type="project" value="UniProtKB-EC"/>
</dbReference>
<gene>
    <name evidence="6" type="ORF">UFOPK1503_00397</name>
    <name evidence="7" type="ORF">UFOPK1693_00085</name>
</gene>
<dbReference type="NCBIfam" id="TIGR00447">
    <property type="entry name" value="pth"/>
    <property type="match status" value="1"/>
</dbReference>
<protein>
    <recommendedName>
        <fullName evidence="1">peptidyl-tRNA hydrolase</fullName>
        <ecNumber evidence="1">3.1.1.29</ecNumber>
    </recommendedName>
</protein>
<evidence type="ECO:0000256" key="1">
    <source>
        <dbReference type="ARBA" id="ARBA00013260"/>
    </source>
</evidence>
<evidence type="ECO:0000256" key="3">
    <source>
        <dbReference type="ARBA" id="ARBA00022801"/>
    </source>
</evidence>
<name>A0A6J6DIF9_9ZZZZ</name>
<keyword evidence="2" id="KW-0820">tRNA-binding</keyword>